<feature type="region of interest" description="Disordered" evidence="1">
    <location>
        <begin position="182"/>
        <end position="201"/>
    </location>
</feature>
<dbReference type="OrthoDB" id="3258416at2759"/>
<accession>A0A4R0RFN8</accession>
<feature type="region of interest" description="Disordered" evidence="1">
    <location>
        <begin position="306"/>
        <end position="459"/>
    </location>
</feature>
<feature type="compositionally biased region" description="Pro residues" evidence="1">
    <location>
        <begin position="515"/>
        <end position="525"/>
    </location>
</feature>
<dbReference type="EMBL" id="RWJN01000113">
    <property type="protein sequence ID" value="TCD67031.1"/>
    <property type="molecule type" value="Genomic_DNA"/>
</dbReference>
<name>A0A4R0RFN8_9APHY</name>
<dbReference type="STRING" id="92696.A0A4R0RFN8"/>
<dbReference type="AlphaFoldDB" id="A0A4R0RFN8"/>
<sequence length="669" mass="70546">MSTVPDRKTLEGMKRVDLQKLCKEHGLRANLKSESLIDLIIEATKPSTSQLPRPTRASSMRIISKSSSGSRPRGRSGGSVIIHDTDDEGETTDGPAATAASSQPEPEPGQALPSAPGRAPRKAKESQYKLGVGRPTLAGGSGARSVTRTGSISKPKRGKAPSTSIKPTEEAIQEVDEEFEGQPLPLEPQAGPSGTSHDYPLPAFLPNLPALPNILPTDFSQLAVPGLDVLRTTIEEMILPIRDQMQTLNTNFDEVARNAAEASSLRSQLTLLTDEVALLRIQASRNVQLEAEVTMLKDHLAAMREMSSLGSSHTRTESSETTGKLPAGGSDPSLAAVSGPSAVLLGKRHRSPNDSNLTGIIESGQETELDENDLPGQVVRPSKKRAKLSQDDAGSGSSRASSRPRTPRTPGARQKSATPGPSRAMDTGFTIYSGPEVQEEEYHDPPPPTTHLSDLFATPGPSNIVADSATEGVQTNLRNTAFTFTFPESGFQPITSTPIANLGIGPMPTNTSVPFPEPPTSPTPSPERAGRRIPPFGSPSRSPARIRADGVVASGSSSNQPPGHPEPRPPQFVSPALLMHTPPVSSAPEPPASSRGPNQSSLGIGLGRPRSSGIGMGPVALPLPMPPETPAPPMKRTMYGTELDADSRFGDFGQDGVAMGFWTGVAPRF</sequence>
<reference evidence="2 3" key="1">
    <citation type="submission" date="2018-11" db="EMBL/GenBank/DDBJ databases">
        <title>Genome assembly of Steccherinum ochraceum LE-BIN_3174, the white-rot fungus of the Steccherinaceae family (The Residual Polyporoid clade, Polyporales, Basidiomycota).</title>
        <authorList>
            <person name="Fedorova T.V."/>
            <person name="Glazunova O.A."/>
            <person name="Landesman E.O."/>
            <person name="Moiseenko K.V."/>
            <person name="Psurtseva N.V."/>
            <person name="Savinova O.S."/>
            <person name="Shakhova N.V."/>
            <person name="Tyazhelova T.V."/>
            <person name="Vasina D.V."/>
        </authorList>
    </citation>
    <scope>NUCLEOTIDE SEQUENCE [LARGE SCALE GENOMIC DNA]</scope>
    <source>
        <strain evidence="2 3">LE-BIN_3174</strain>
    </source>
</reference>
<feature type="compositionally biased region" description="Low complexity" evidence="1">
    <location>
        <begin position="58"/>
        <end position="71"/>
    </location>
</feature>
<feature type="region of interest" description="Disordered" evidence="1">
    <location>
        <begin position="42"/>
        <end position="168"/>
    </location>
</feature>
<feature type="compositionally biased region" description="Low complexity" evidence="1">
    <location>
        <begin position="393"/>
        <end position="413"/>
    </location>
</feature>
<feature type="compositionally biased region" description="Pro residues" evidence="1">
    <location>
        <begin position="562"/>
        <end position="572"/>
    </location>
</feature>
<feature type="region of interest" description="Disordered" evidence="1">
    <location>
        <begin position="501"/>
        <end position="622"/>
    </location>
</feature>
<gene>
    <name evidence="2" type="ORF">EIP91_000651</name>
</gene>
<organism evidence="2 3">
    <name type="scientific">Steccherinum ochraceum</name>
    <dbReference type="NCBI Taxonomy" id="92696"/>
    <lineage>
        <taxon>Eukaryota</taxon>
        <taxon>Fungi</taxon>
        <taxon>Dikarya</taxon>
        <taxon>Basidiomycota</taxon>
        <taxon>Agaricomycotina</taxon>
        <taxon>Agaricomycetes</taxon>
        <taxon>Polyporales</taxon>
        <taxon>Steccherinaceae</taxon>
        <taxon>Steccherinum</taxon>
    </lineage>
</organism>
<proteinExistence type="predicted"/>
<keyword evidence="3" id="KW-1185">Reference proteome</keyword>
<comment type="caution">
    <text evidence="2">The sequence shown here is derived from an EMBL/GenBank/DDBJ whole genome shotgun (WGS) entry which is preliminary data.</text>
</comment>
<evidence type="ECO:0000256" key="1">
    <source>
        <dbReference type="SAM" id="MobiDB-lite"/>
    </source>
</evidence>
<dbReference type="Proteomes" id="UP000292702">
    <property type="component" value="Unassembled WGS sequence"/>
</dbReference>
<evidence type="ECO:0000313" key="3">
    <source>
        <dbReference type="Proteomes" id="UP000292702"/>
    </source>
</evidence>
<evidence type="ECO:0000313" key="2">
    <source>
        <dbReference type="EMBL" id="TCD67031.1"/>
    </source>
</evidence>
<protein>
    <submittedName>
        <fullName evidence="2">Uncharacterized protein</fullName>
    </submittedName>
</protein>